<name>A0A7K3WKN0_9FLAO</name>
<dbReference type="GO" id="GO:0016603">
    <property type="term" value="F:glutaminyl-peptide cyclotransferase activity"/>
    <property type="evidence" value="ECO:0007669"/>
    <property type="project" value="InterPro"/>
</dbReference>
<proteinExistence type="predicted"/>
<protein>
    <submittedName>
        <fullName evidence="1">Glutaminyl-peptide cyclotransferase</fullName>
    </submittedName>
</protein>
<gene>
    <name evidence="1" type="ORF">G3O08_01630</name>
</gene>
<dbReference type="RefSeq" id="WP_163282928.1">
    <property type="nucleotide sequence ID" value="NZ_JAAGVY010000002.1"/>
</dbReference>
<sequence length="365" mass="40631">MISKTLNILFIVALLCSCNNDSPTRVIDRPSLLKSSPAIKVEIENRGSVNYGDTIYMKVYPVKDEITLAKVVVELIGTNRILAESTDGNIKIATINSGGGNLRFKIEAEFSSGEKSNRYKDITVVSPEKANNWGFEVVERYPHNAHAYTQGLLVHDGFLYEGTGQYGTSKIMKTELTTGKVLKEESLSSDYFGEGITIFDNKIYQLTYKAGKAFVYDLSSFETTGEFRYSFKTAEGWGLTNNDSLLIASDGSELLYFINPEDFRIVSTLQIFDENGSVENINELEYRNGIIYANIYTTARIVAIDAKTGRVMDNYNARGIMLQSEATADMDVLNGIAFNPLNGNFLITGKNWSKLYEVRPIPANS</sequence>
<reference evidence="1 2" key="1">
    <citation type="submission" date="2020-02" db="EMBL/GenBank/DDBJ databases">
        <title>Out from the shadows clarifying the taxonomy of the family Cryomorphaceae and related taxa by utilizing the GTDB taxonomic framework.</title>
        <authorList>
            <person name="Bowman J.P."/>
        </authorList>
    </citation>
    <scope>NUCLEOTIDE SEQUENCE [LARGE SCALE GENOMIC DNA]</scope>
    <source>
        <strain evidence="1 2">QSSC 1-22</strain>
    </source>
</reference>
<dbReference type="AlphaFoldDB" id="A0A7K3WKN0"/>
<accession>A0A7K3WKN0</accession>
<dbReference type="InterPro" id="IPR011044">
    <property type="entry name" value="Quino_amine_DH_bsu"/>
</dbReference>
<keyword evidence="2" id="KW-1185">Reference proteome</keyword>
<dbReference type="PROSITE" id="PS51257">
    <property type="entry name" value="PROKAR_LIPOPROTEIN"/>
    <property type="match status" value="1"/>
</dbReference>
<organism evidence="1 2">
    <name type="scientific">Cryomorpha ignava</name>
    <dbReference type="NCBI Taxonomy" id="101383"/>
    <lineage>
        <taxon>Bacteria</taxon>
        <taxon>Pseudomonadati</taxon>
        <taxon>Bacteroidota</taxon>
        <taxon>Flavobacteriia</taxon>
        <taxon>Flavobacteriales</taxon>
        <taxon>Cryomorphaceae</taxon>
        <taxon>Cryomorpha</taxon>
    </lineage>
</organism>
<comment type="caution">
    <text evidence="1">The sequence shown here is derived from an EMBL/GenBank/DDBJ whole genome shotgun (WGS) entry which is preliminary data.</text>
</comment>
<keyword evidence="1" id="KW-0808">Transferase</keyword>
<dbReference type="PANTHER" id="PTHR31270">
    <property type="entry name" value="GLUTAMINYL-PEPTIDE CYCLOTRANSFERASE"/>
    <property type="match status" value="1"/>
</dbReference>
<dbReference type="Pfam" id="PF05096">
    <property type="entry name" value="Glu_cyclase_2"/>
    <property type="match status" value="1"/>
</dbReference>
<dbReference type="InterPro" id="IPR015943">
    <property type="entry name" value="WD40/YVTN_repeat-like_dom_sf"/>
</dbReference>
<dbReference type="PANTHER" id="PTHR31270:SF1">
    <property type="entry name" value="GLUTAMINYL-PEPTIDE CYCLOTRANSFERASE"/>
    <property type="match status" value="1"/>
</dbReference>
<dbReference type="InterPro" id="IPR007788">
    <property type="entry name" value="QCT"/>
</dbReference>
<evidence type="ECO:0000313" key="2">
    <source>
        <dbReference type="Proteomes" id="UP000486602"/>
    </source>
</evidence>
<dbReference type="EMBL" id="JAAGVY010000002">
    <property type="protein sequence ID" value="NEN22203.1"/>
    <property type="molecule type" value="Genomic_DNA"/>
</dbReference>
<evidence type="ECO:0000313" key="1">
    <source>
        <dbReference type="EMBL" id="NEN22203.1"/>
    </source>
</evidence>
<dbReference type="SUPFAM" id="SSF50969">
    <property type="entry name" value="YVTN repeat-like/Quinoprotein amine dehydrogenase"/>
    <property type="match status" value="1"/>
</dbReference>
<dbReference type="Proteomes" id="UP000486602">
    <property type="component" value="Unassembled WGS sequence"/>
</dbReference>
<dbReference type="Gene3D" id="2.130.10.10">
    <property type="entry name" value="YVTN repeat-like/Quinoprotein amine dehydrogenase"/>
    <property type="match status" value="1"/>
</dbReference>